<sequence>MSHWPDTDIGQAAGADDTEDKLKAVTRTLIEKYSCPGAVASAHRNNQPLQSALMMRYHQRALLLNPVLTKPINISIPFHIDSASSIPERSTVRDNMGALSGEERKIIVQNSLKTTEFEILNCSEAEFEDVAECFSGLVVKTELKVKKSDSEQPIHLSFFVKRYSPNGGFREDLFKTTRLFYKETHLYNRFLNKLDEFIGGSKIFAKCYLAKADELVVLEDLGSRGFTKQRPPLDLEHVEAVLGCMAKFHAASVAYEECHGRLDTLLPDVLFEPLFLTDPAHPAFHHLCVGINATEGILETYFSHYEASICEKALALMRSIPGKLHPSTSSRNVLVHSNVNANSVMFAHDIDGRVEDVRMVDFKYARYCPPAFDVMLFIYTSTSHAIREIDMESLLIYYYNRFAHELTKASIDIKSVMTWADFKASISEELPTVLALAAFYSHFHWIPADRLRTILVSRREYEAFIKEDRSQLVLKIMTTDDHFRKHVIQATTDLLEYVKNN</sequence>
<evidence type="ECO:0000313" key="3">
    <source>
        <dbReference type="Proteomes" id="UP001558652"/>
    </source>
</evidence>
<protein>
    <recommendedName>
        <fullName evidence="1">CHK kinase-like domain-containing protein</fullName>
    </recommendedName>
</protein>
<dbReference type="SUPFAM" id="SSF56112">
    <property type="entry name" value="Protein kinase-like (PK-like)"/>
    <property type="match status" value="1"/>
</dbReference>
<evidence type="ECO:0000259" key="1">
    <source>
        <dbReference type="SMART" id="SM00587"/>
    </source>
</evidence>
<comment type="caution">
    <text evidence="2">The sequence shown here is derived from an EMBL/GenBank/DDBJ whole genome shotgun (WGS) entry which is preliminary data.</text>
</comment>
<feature type="domain" description="CHK kinase-like" evidence="1">
    <location>
        <begin position="216"/>
        <end position="408"/>
    </location>
</feature>
<gene>
    <name evidence="2" type="ORF">AAG570_004534</name>
</gene>
<dbReference type="Pfam" id="PF02958">
    <property type="entry name" value="EcKL"/>
    <property type="match status" value="1"/>
</dbReference>
<dbReference type="PANTHER" id="PTHR11012:SF48">
    <property type="entry name" value="CHK KINASE-LIKE DOMAIN-CONTAINING PROTEIN-RELATED"/>
    <property type="match status" value="1"/>
</dbReference>
<dbReference type="InterPro" id="IPR004119">
    <property type="entry name" value="EcKL"/>
</dbReference>
<organism evidence="2 3">
    <name type="scientific">Ranatra chinensis</name>
    <dbReference type="NCBI Taxonomy" id="642074"/>
    <lineage>
        <taxon>Eukaryota</taxon>
        <taxon>Metazoa</taxon>
        <taxon>Ecdysozoa</taxon>
        <taxon>Arthropoda</taxon>
        <taxon>Hexapoda</taxon>
        <taxon>Insecta</taxon>
        <taxon>Pterygota</taxon>
        <taxon>Neoptera</taxon>
        <taxon>Paraneoptera</taxon>
        <taxon>Hemiptera</taxon>
        <taxon>Heteroptera</taxon>
        <taxon>Panheteroptera</taxon>
        <taxon>Nepomorpha</taxon>
        <taxon>Nepidae</taxon>
        <taxon>Ranatrinae</taxon>
        <taxon>Ranatra</taxon>
    </lineage>
</organism>
<dbReference type="SMART" id="SM00587">
    <property type="entry name" value="CHK"/>
    <property type="match status" value="1"/>
</dbReference>
<dbReference type="InterPro" id="IPR015897">
    <property type="entry name" value="CHK_kinase-like"/>
</dbReference>
<dbReference type="InterPro" id="IPR011009">
    <property type="entry name" value="Kinase-like_dom_sf"/>
</dbReference>
<keyword evidence="3" id="KW-1185">Reference proteome</keyword>
<evidence type="ECO:0000313" key="2">
    <source>
        <dbReference type="EMBL" id="KAL1117207.1"/>
    </source>
</evidence>
<name>A0ABD0Y1X8_9HEMI</name>
<reference evidence="2 3" key="1">
    <citation type="submission" date="2024-07" db="EMBL/GenBank/DDBJ databases">
        <title>Chromosome-level genome assembly of the water stick insect Ranatra chinensis (Heteroptera: Nepidae).</title>
        <authorList>
            <person name="Liu X."/>
        </authorList>
    </citation>
    <scope>NUCLEOTIDE SEQUENCE [LARGE SCALE GENOMIC DNA]</scope>
    <source>
        <strain evidence="2">Cailab_2021Rc</strain>
        <tissue evidence="2">Muscle</tissue>
    </source>
</reference>
<proteinExistence type="predicted"/>
<accession>A0ABD0Y1X8</accession>
<dbReference type="AlphaFoldDB" id="A0ABD0Y1X8"/>
<dbReference type="PANTHER" id="PTHR11012">
    <property type="entry name" value="PROTEIN KINASE-LIKE DOMAIN-CONTAINING"/>
    <property type="match status" value="1"/>
</dbReference>
<dbReference type="EMBL" id="JBFDAA010000016">
    <property type="protein sequence ID" value="KAL1117207.1"/>
    <property type="molecule type" value="Genomic_DNA"/>
</dbReference>
<dbReference type="Proteomes" id="UP001558652">
    <property type="component" value="Unassembled WGS sequence"/>
</dbReference>